<dbReference type="InterPro" id="IPR052605">
    <property type="entry name" value="Fungal_trans_regulator"/>
</dbReference>
<feature type="compositionally biased region" description="Low complexity" evidence="3">
    <location>
        <begin position="560"/>
        <end position="581"/>
    </location>
</feature>
<feature type="domain" description="NDT80" evidence="4">
    <location>
        <begin position="141"/>
        <end position="374"/>
    </location>
</feature>
<evidence type="ECO:0000256" key="2">
    <source>
        <dbReference type="PROSITE-ProRule" id="PRU00850"/>
    </source>
</evidence>
<sequence length="644" mass="67507">MIEQHTPPSWSPNVTSQYTEAMRVATQFPTTLAELAPALQQHQQPLPPFQQQQQQQMQVQRSGGMLPNSASQSAFQNYGLHVPFLSSSATNQQQQQQSLYVDAASCSQSPLSTTALIASASSGDMGENSDTPSLLEWCKTPSSSVTTLGGGADAATSSRRRCTLPQSSATEDIPFFGMVRQLQQVVSMDGSNRFAVRVFPQVDRGFFLADSEWTCYRRNYFQVSCTFGLVGERGPAPDPECPCVVMDAGGTARTAVRFLVAISAQVASTRDKDVELVQHTPKRDKGPQTTPQAQPIRCSGGPSAISSSTVCFERLQFKTATANNGKRRAAQQYYTLVVDLLADCDDGERCLIASTTSSPIVVRGRSPGHYADSGQTPTYRSDAGTSGLPSASNLGSSHSASALGRYTMPPPPPHADASSASAAALSAIRSQNDLLSSASSPSAFATNPAAAMAAAVAAAASYGFGTDDVVSHVFPGMHPPPPHTAAAAAQGFAMGSFELQSMLPPHSAPIHSQSQQQLFLMNSAAAAAAAATGVHSSSVSVTPATSPPPLFAQHHHQLGPSMPSMPSMPSLSPSSKMQQLSTHTSAPSAYNPPYFPQAVMDLKHQPVWDTHSVGSMGPRSATPATPTSGYDSAIDSAAATGTSV</sequence>
<dbReference type="PROSITE" id="PS51517">
    <property type="entry name" value="NDT80"/>
    <property type="match status" value="1"/>
</dbReference>
<dbReference type="GO" id="GO:0003677">
    <property type="term" value="F:DNA binding"/>
    <property type="evidence" value="ECO:0007669"/>
    <property type="project" value="UniProtKB-KW"/>
</dbReference>
<proteinExistence type="predicted"/>
<evidence type="ECO:0000313" key="6">
    <source>
        <dbReference type="Proteomes" id="UP001140074"/>
    </source>
</evidence>
<protein>
    <recommendedName>
        <fullName evidence="4">NDT80 domain-containing protein</fullName>
    </recommendedName>
</protein>
<feature type="region of interest" description="Disordered" evidence="3">
    <location>
        <begin position="538"/>
        <end position="589"/>
    </location>
</feature>
<dbReference type="GO" id="GO:0051321">
    <property type="term" value="P:meiotic cell cycle"/>
    <property type="evidence" value="ECO:0007669"/>
    <property type="project" value="TreeGrafter"/>
</dbReference>
<name>A0A9W8M451_9FUNG</name>
<dbReference type="PANTHER" id="PTHR35144">
    <property type="entry name" value="MEIOSIS-SPECIFIC TRANSCRIPTION FACTOR NDT80"/>
    <property type="match status" value="1"/>
</dbReference>
<organism evidence="5 6">
    <name type="scientific">Coemansia aciculifera</name>
    <dbReference type="NCBI Taxonomy" id="417176"/>
    <lineage>
        <taxon>Eukaryota</taxon>
        <taxon>Fungi</taxon>
        <taxon>Fungi incertae sedis</taxon>
        <taxon>Zoopagomycota</taxon>
        <taxon>Kickxellomycotina</taxon>
        <taxon>Kickxellomycetes</taxon>
        <taxon>Kickxellales</taxon>
        <taxon>Kickxellaceae</taxon>
        <taxon>Coemansia</taxon>
    </lineage>
</organism>
<accession>A0A9W8M451</accession>
<dbReference type="GO" id="GO:0045944">
    <property type="term" value="P:positive regulation of transcription by RNA polymerase II"/>
    <property type="evidence" value="ECO:0007669"/>
    <property type="project" value="TreeGrafter"/>
</dbReference>
<evidence type="ECO:0000313" key="5">
    <source>
        <dbReference type="EMBL" id="KAJ2860300.1"/>
    </source>
</evidence>
<feature type="region of interest" description="Disordered" evidence="3">
    <location>
        <begin position="42"/>
        <end position="71"/>
    </location>
</feature>
<dbReference type="AlphaFoldDB" id="A0A9W8M451"/>
<dbReference type="PANTHER" id="PTHR35144:SF2">
    <property type="entry name" value="MEIOSIS-SPECIFIC TRANSCRIPTION FACTOR NDT80"/>
    <property type="match status" value="1"/>
</dbReference>
<dbReference type="Pfam" id="PF05224">
    <property type="entry name" value="NDT80_PhoG"/>
    <property type="match status" value="1"/>
</dbReference>
<dbReference type="Proteomes" id="UP001140074">
    <property type="component" value="Unassembled WGS sequence"/>
</dbReference>
<feature type="compositionally biased region" description="Low complexity" evidence="3">
    <location>
        <begin position="42"/>
        <end position="60"/>
    </location>
</feature>
<dbReference type="InterPro" id="IPR037141">
    <property type="entry name" value="NDT80_DNA-bd_dom_sf"/>
</dbReference>
<feature type="DNA-binding region" description="NDT80" evidence="2">
    <location>
        <begin position="141"/>
        <end position="374"/>
    </location>
</feature>
<dbReference type="Gene3D" id="2.60.40.1390">
    <property type="entry name" value="NDT80 DNA-binding domain"/>
    <property type="match status" value="1"/>
</dbReference>
<feature type="region of interest" description="Disordered" evidence="3">
    <location>
        <begin position="362"/>
        <end position="422"/>
    </location>
</feature>
<keyword evidence="6" id="KW-1185">Reference proteome</keyword>
<evidence type="ECO:0000259" key="4">
    <source>
        <dbReference type="PROSITE" id="PS51517"/>
    </source>
</evidence>
<dbReference type="InterPro" id="IPR024061">
    <property type="entry name" value="NDT80_DNA-bd_dom"/>
</dbReference>
<evidence type="ECO:0000256" key="1">
    <source>
        <dbReference type="ARBA" id="ARBA00023125"/>
    </source>
</evidence>
<feature type="region of interest" description="Disordered" evidence="3">
    <location>
        <begin position="613"/>
        <end position="644"/>
    </location>
</feature>
<dbReference type="SUPFAM" id="SSF49417">
    <property type="entry name" value="p53-like transcription factors"/>
    <property type="match status" value="1"/>
</dbReference>
<dbReference type="InterPro" id="IPR008967">
    <property type="entry name" value="p53-like_TF_DNA-bd_sf"/>
</dbReference>
<reference evidence="5" key="1">
    <citation type="submission" date="2022-07" db="EMBL/GenBank/DDBJ databases">
        <title>Phylogenomic reconstructions and comparative analyses of Kickxellomycotina fungi.</title>
        <authorList>
            <person name="Reynolds N.K."/>
            <person name="Stajich J.E."/>
            <person name="Barry K."/>
            <person name="Grigoriev I.V."/>
            <person name="Crous P."/>
            <person name="Smith M.E."/>
        </authorList>
    </citation>
    <scope>NUCLEOTIDE SEQUENCE</scope>
    <source>
        <strain evidence="5">RSA 476</strain>
    </source>
</reference>
<dbReference type="EMBL" id="JANBUY010000309">
    <property type="protein sequence ID" value="KAJ2860300.1"/>
    <property type="molecule type" value="Genomic_DNA"/>
</dbReference>
<comment type="caution">
    <text evidence="5">The sequence shown here is derived from an EMBL/GenBank/DDBJ whole genome shotgun (WGS) entry which is preliminary data.</text>
</comment>
<feature type="compositionally biased region" description="Low complexity" evidence="3">
    <location>
        <begin position="388"/>
        <end position="403"/>
    </location>
</feature>
<feature type="region of interest" description="Disordered" evidence="3">
    <location>
        <begin position="279"/>
        <end position="299"/>
    </location>
</feature>
<dbReference type="GO" id="GO:0000228">
    <property type="term" value="C:nuclear chromosome"/>
    <property type="evidence" value="ECO:0007669"/>
    <property type="project" value="TreeGrafter"/>
</dbReference>
<gene>
    <name evidence="5" type="ORF">GGH94_005601</name>
</gene>
<keyword evidence="1 2" id="KW-0238">DNA-binding</keyword>
<evidence type="ECO:0000256" key="3">
    <source>
        <dbReference type="SAM" id="MobiDB-lite"/>
    </source>
</evidence>
<dbReference type="GO" id="GO:0003700">
    <property type="term" value="F:DNA-binding transcription factor activity"/>
    <property type="evidence" value="ECO:0007669"/>
    <property type="project" value="UniProtKB-UniRule"/>
</dbReference>